<keyword evidence="3" id="KW-0217">Developmental protein</keyword>
<name>A0A4W2DLH0_BOBOX</name>
<feature type="compositionally biased region" description="Basic residues" evidence="11">
    <location>
        <begin position="271"/>
        <end position="283"/>
    </location>
</feature>
<reference evidence="13 14" key="1">
    <citation type="submission" date="2018-11" db="EMBL/GenBank/DDBJ databases">
        <title>Haplotype-resolved cattle genomes.</title>
        <authorList>
            <person name="Low W.Y."/>
            <person name="Tearle R."/>
            <person name="Bickhart D.M."/>
            <person name="Rosen B.D."/>
            <person name="Koren S."/>
            <person name="Rhie A."/>
            <person name="Hiendleder S."/>
            <person name="Phillippy A.M."/>
            <person name="Smith T.P.L."/>
            <person name="Williams J.L."/>
        </authorList>
    </citation>
    <scope>NUCLEOTIDE SEQUENCE [LARGE SCALE GENOMIC DNA]</scope>
</reference>
<evidence type="ECO:0000256" key="10">
    <source>
        <dbReference type="ARBA" id="ARBA00046363"/>
    </source>
</evidence>
<feature type="region of interest" description="Disordered" evidence="11">
    <location>
        <begin position="29"/>
        <end position="56"/>
    </location>
</feature>
<organism evidence="13 14">
    <name type="scientific">Bos indicus x Bos taurus</name>
    <name type="common">Hybrid cattle</name>
    <dbReference type="NCBI Taxonomy" id="30522"/>
    <lineage>
        <taxon>Eukaryota</taxon>
        <taxon>Metazoa</taxon>
        <taxon>Chordata</taxon>
        <taxon>Craniata</taxon>
        <taxon>Vertebrata</taxon>
        <taxon>Euteleostomi</taxon>
        <taxon>Mammalia</taxon>
        <taxon>Eutheria</taxon>
        <taxon>Laurasiatheria</taxon>
        <taxon>Artiodactyla</taxon>
        <taxon>Ruminantia</taxon>
        <taxon>Pecora</taxon>
        <taxon>Bovidae</taxon>
        <taxon>Bovinae</taxon>
        <taxon>Bos</taxon>
    </lineage>
</organism>
<dbReference type="STRING" id="30522.A0A4W2DLH0"/>
<keyword evidence="6" id="KW-0804">Transcription</keyword>
<feature type="region of interest" description="Disordered" evidence="11">
    <location>
        <begin position="130"/>
        <end position="154"/>
    </location>
</feature>
<keyword evidence="7" id="KW-0539">Nucleus</keyword>
<evidence type="ECO:0000256" key="9">
    <source>
        <dbReference type="ARBA" id="ARBA00045948"/>
    </source>
</evidence>
<evidence type="ECO:0000256" key="5">
    <source>
        <dbReference type="ARBA" id="ARBA00023125"/>
    </source>
</evidence>
<dbReference type="CDD" id="cd18952">
    <property type="entry name" value="bHLH_TS_HAND1"/>
    <property type="match status" value="1"/>
</dbReference>
<dbReference type="SMART" id="SM00353">
    <property type="entry name" value="HLH"/>
    <property type="match status" value="1"/>
</dbReference>
<comment type="subcellular location">
    <subcellularLocation>
        <location evidence="1">Nucleus</location>
        <location evidence="1">Nucleolus</location>
    </subcellularLocation>
    <subcellularLocation>
        <location evidence="2">Nucleus</location>
        <location evidence="2">Nucleoplasm</location>
    </subcellularLocation>
</comment>
<keyword evidence="14" id="KW-1185">Reference proteome</keyword>
<dbReference type="FunFam" id="4.10.280.10:FF:000010">
    <property type="entry name" value="Scleraxis bHLH transcription factor"/>
    <property type="match status" value="1"/>
</dbReference>
<reference evidence="13" key="2">
    <citation type="submission" date="2025-08" db="UniProtKB">
        <authorList>
            <consortium name="Ensembl"/>
        </authorList>
    </citation>
    <scope>IDENTIFICATION</scope>
</reference>
<feature type="region of interest" description="Disordered" evidence="11">
    <location>
        <begin position="232"/>
        <end position="288"/>
    </location>
</feature>
<dbReference type="GO" id="GO:0005730">
    <property type="term" value="C:nucleolus"/>
    <property type="evidence" value="ECO:0007669"/>
    <property type="project" value="UniProtKB-SubCell"/>
</dbReference>
<dbReference type="GO" id="GO:0000977">
    <property type="term" value="F:RNA polymerase II transcription regulatory region sequence-specific DNA binding"/>
    <property type="evidence" value="ECO:0007669"/>
    <property type="project" value="TreeGrafter"/>
</dbReference>
<comment type="function">
    <text evidence="9">Transcription factor that plays an essential role in both trophoblast giant cell differentiation and in cardiac morphogenesis. Binds the DNA sequence 5'-NRTCTG-3' (non-canonical E-box). Acts as a transcriptional repressor of SOX15. In the adult, could be required for ongoing expression of cardiac-specific genes.</text>
</comment>
<keyword evidence="4" id="KW-0805">Transcription regulation</keyword>
<dbReference type="PANTHER" id="PTHR23349:SF3">
    <property type="entry name" value="HEART- AND NEURAL CREST DERIVATIVES-EXPRESSED PROTEIN 1"/>
    <property type="match status" value="1"/>
</dbReference>
<dbReference type="SUPFAM" id="SSF47459">
    <property type="entry name" value="HLH, helix-loop-helix DNA-binding domain"/>
    <property type="match status" value="1"/>
</dbReference>
<feature type="compositionally biased region" description="Low complexity" evidence="11">
    <location>
        <begin position="244"/>
        <end position="268"/>
    </location>
</feature>
<accession>A0A4W2DLH0</accession>
<evidence type="ECO:0000256" key="4">
    <source>
        <dbReference type="ARBA" id="ARBA00023015"/>
    </source>
</evidence>
<evidence type="ECO:0000256" key="1">
    <source>
        <dbReference type="ARBA" id="ARBA00004604"/>
    </source>
</evidence>
<evidence type="ECO:0000256" key="11">
    <source>
        <dbReference type="SAM" id="MobiDB-lite"/>
    </source>
</evidence>
<keyword evidence="5" id="KW-0238">DNA-binding</keyword>
<dbReference type="Pfam" id="PF00010">
    <property type="entry name" value="HLH"/>
    <property type="match status" value="1"/>
</dbReference>
<dbReference type="Proteomes" id="UP000314981">
    <property type="component" value="Chromosome 7"/>
</dbReference>
<protein>
    <recommendedName>
        <fullName evidence="8">Heart- and neural crest derivatives-expressed protein 1</fullName>
    </recommendedName>
</protein>
<feature type="region of interest" description="Disordered" evidence="11">
    <location>
        <begin position="348"/>
        <end position="379"/>
    </location>
</feature>
<evidence type="ECO:0000313" key="14">
    <source>
        <dbReference type="Proteomes" id="UP000314981"/>
    </source>
</evidence>
<dbReference type="Ensembl" id="ENSBIXT00000041723.1">
    <property type="protein sequence ID" value="ENSBIXP00000025180.1"/>
    <property type="gene ID" value="ENSBIXG00000027288.1"/>
</dbReference>
<evidence type="ECO:0000256" key="3">
    <source>
        <dbReference type="ARBA" id="ARBA00022473"/>
    </source>
</evidence>
<dbReference type="GO" id="GO:0005654">
    <property type="term" value="C:nucleoplasm"/>
    <property type="evidence" value="ECO:0007669"/>
    <property type="project" value="UniProtKB-SubCell"/>
</dbReference>
<dbReference type="GO" id="GO:0000981">
    <property type="term" value="F:DNA-binding transcription factor activity, RNA polymerase II-specific"/>
    <property type="evidence" value="ECO:0007669"/>
    <property type="project" value="TreeGrafter"/>
</dbReference>
<dbReference type="GO" id="GO:0046983">
    <property type="term" value="F:protein dimerization activity"/>
    <property type="evidence" value="ECO:0007669"/>
    <property type="project" value="InterPro"/>
</dbReference>
<dbReference type="GO" id="GO:0007507">
    <property type="term" value="P:heart development"/>
    <property type="evidence" value="ECO:0007669"/>
    <property type="project" value="TreeGrafter"/>
</dbReference>
<dbReference type="InterPro" id="IPR036638">
    <property type="entry name" value="HLH_DNA-bd_sf"/>
</dbReference>
<evidence type="ECO:0000256" key="8">
    <source>
        <dbReference type="ARBA" id="ARBA00040824"/>
    </source>
</evidence>
<sequence>MIPFLGHTGRGWQTATWALTGLCLNHEAPTQELGTGEGGRKGEGRRRGASPSPHAARVEWQSLKPGTAIPLSSSPPPCHWLRGEVDIKAPALYKPDPEGEAAEGLNWSLCILVLACDRSRQEDGGLCVSSSTLSQNLSKPVPTRAPPQSPRVAPAVSGAHGAALIGLAAQARGRSNMNLVGSYAHHHHHHHHHHPHPAHPMLHEPFLFGPASRCHQERPYFQSWLLSPADAAPDFPAGGPPPAAAAAAASYGPDARPGQSPGRLEALGGRLGRRKGSGPKKERRRTESINSAFAELRECIPNVPADTKLSKIKTLRLATSYIAYLMDVLAKDAQAGDPEAFKAELKKADGGRESKRKRELQQHEGFPPALGPGEKRIKGRTGWPQQVWALELNQ</sequence>
<evidence type="ECO:0000256" key="2">
    <source>
        <dbReference type="ARBA" id="ARBA00004642"/>
    </source>
</evidence>
<evidence type="ECO:0000256" key="6">
    <source>
        <dbReference type="ARBA" id="ARBA00023163"/>
    </source>
</evidence>
<dbReference type="InterPro" id="IPR050283">
    <property type="entry name" value="E-box_TF_Regulators"/>
</dbReference>
<comment type="subunit">
    <text evidence="10">Efficient DNA binding requires dimerization with another bHLH protein. Forms homodimers and heterodimers with TCF3 gene products E12 and E47, HAND2 and HEY1, HEY2 and HEYL (hairy-related transcription factors). Interacts with MDFIC. Interacts with SOX15; the interaction enhances HAND1-induced differentiation of trophoblast giant cells.</text>
</comment>
<dbReference type="Gene3D" id="4.10.280.10">
    <property type="entry name" value="Helix-loop-helix DNA-binding domain"/>
    <property type="match status" value="1"/>
</dbReference>
<dbReference type="PROSITE" id="PS50888">
    <property type="entry name" value="BHLH"/>
    <property type="match status" value="1"/>
</dbReference>
<reference evidence="13" key="3">
    <citation type="submission" date="2025-09" db="UniProtKB">
        <authorList>
            <consortium name="Ensembl"/>
        </authorList>
    </citation>
    <scope>IDENTIFICATION</scope>
</reference>
<evidence type="ECO:0000259" key="12">
    <source>
        <dbReference type="PROSITE" id="PS50888"/>
    </source>
</evidence>
<proteinExistence type="predicted"/>
<evidence type="ECO:0000313" key="13">
    <source>
        <dbReference type="Ensembl" id="ENSBIXP00000025180.1"/>
    </source>
</evidence>
<dbReference type="AlphaFoldDB" id="A0A4W2DLH0"/>
<evidence type="ECO:0000256" key="7">
    <source>
        <dbReference type="ARBA" id="ARBA00023242"/>
    </source>
</evidence>
<dbReference type="InterPro" id="IPR011598">
    <property type="entry name" value="bHLH_dom"/>
</dbReference>
<feature type="domain" description="BHLH" evidence="12">
    <location>
        <begin position="273"/>
        <end position="325"/>
    </location>
</feature>
<dbReference type="PANTHER" id="PTHR23349">
    <property type="entry name" value="BASIC HELIX-LOOP-HELIX TRANSCRIPTION FACTOR, TWIST"/>
    <property type="match status" value="1"/>
</dbReference>